<proteinExistence type="predicted"/>
<accession>A0A3B0XBK0</accession>
<dbReference type="Pfam" id="PF05170">
    <property type="entry name" value="AsmA"/>
    <property type="match status" value="3"/>
</dbReference>
<dbReference type="GO" id="GO:0090313">
    <property type="term" value="P:regulation of protein targeting to membrane"/>
    <property type="evidence" value="ECO:0007669"/>
    <property type="project" value="TreeGrafter"/>
</dbReference>
<dbReference type="InterPro" id="IPR007844">
    <property type="entry name" value="AsmA"/>
</dbReference>
<dbReference type="GO" id="GO:0005886">
    <property type="term" value="C:plasma membrane"/>
    <property type="evidence" value="ECO:0007669"/>
    <property type="project" value="TreeGrafter"/>
</dbReference>
<sequence>MLPVIINNTDLNQFRSFIENRVTENTGRQLKINGDLKMNLSLHPSLKVEKVTFGNSPWSEQPEMVSVGLLSLQIDLMSLFDEQLVFEELLLKEVVLRVEKNSAGRGNWQLGVSDGVEEQERLVAADQELFDMPLAPVFRYVRFDEVGIQYSDVSKKIETDIDIEVLDLSNHVINEPFTFNVNGLINGRPFDVLGEAGLQSGDGVNEESAPLVVKLDVNVLDMALTATGEIKQPIINGGIDIDVSLIAKDLNKSFVLATGQSLNQYFVNVDQVIPLRFSSKLSNLEGDYELNDIKLKLADSDLKGKASLKLSSERPKLLASINSKKINIDRVLKKITKRNGIDKKATFGIPEIDLDFSWLKNFDADIRYVANQILVDGFVPEAVLLNATLNRGRLQVEQFDFSMGEALFRSRLSIDGRKIKPVIEAMAEVEGLNLLFLDKYLDMSALQQGRLNADINIKSVGENVKSLIMNLRGSSQFQLEQLRLIQTFNRRKYNIYIEALELNFADMDSPVLLSLSGNVNKEKVVMSGALLTMESLLNNRDTYFSVKANAFKTNLFADIVIAAPILLDEIDADFSISMPSLASSFDNVLKIFPGAKLDHEVPELQASVNAQLNISKNSVIAKNIKILIGKSDLQGEAAVDVSEEKIFISLDLSSGMIDINSLFPAMNGRVSEQGKSIKGNKLFSTEPLPSLIFLERFNSKVRYRLAKLMLNDESVKNISFDMVVNDGIVHVKPLKLDFEKGSINTNLILSDDNGFRFQLSSKIRRLDYDKLMVLLAVGEIARGDLDADINLQSVGNSISELMANLDGQVRVTSEGGSIDVGAMRLLSKDVSSLIPFTDKSDRQRIRCAVAQFNINDGVAKTHALVLDTGIVSALGSGEINFATEEVNLYVAPRTKRTSVMKLALVPLDIRGSLMLPAITPNVAGSTLSTTNTAMHIGLAVATGGITLLAEDLTNKLWQQFIDDTDYCALALAGEKVVPALTKLKGDNVVADEDGADEGSVEELDDDEF</sequence>
<evidence type="ECO:0000313" key="2">
    <source>
        <dbReference type="EMBL" id="VAW53374.1"/>
    </source>
</evidence>
<reference evidence="2" key="1">
    <citation type="submission" date="2018-06" db="EMBL/GenBank/DDBJ databases">
        <authorList>
            <person name="Zhirakovskaya E."/>
        </authorList>
    </citation>
    <scope>NUCLEOTIDE SEQUENCE</scope>
</reference>
<dbReference type="PANTHER" id="PTHR30441">
    <property type="entry name" value="DUF748 DOMAIN-CONTAINING PROTEIN"/>
    <property type="match status" value="1"/>
</dbReference>
<evidence type="ECO:0000259" key="1">
    <source>
        <dbReference type="Pfam" id="PF05170"/>
    </source>
</evidence>
<dbReference type="PANTHER" id="PTHR30441:SF4">
    <property type="entry name" value="PROTEIN ASMA"/>
    <property type="match status" value="1"/>
</dbReference>
<dbReference type="InterPro" id="IPR052894">
    <property type="entry name" value="AsmA-related"/>
</dbReference>
<gene>
    <name evidence="2" type="ORF">MNBD_GAMMA05-327</name>
</gene>
<dbReference type="AlphaFoldDB" id="A0A3B0XBK0"/>
<name>A0A3B0XBK0_9ZZZZ</name>
<dbReference type="EMBL" id="UOFE01000034">
    <property type="protein sequence ID" value="VAW53374.1"/>
    <property type="molecule type" value="Genomic_DNA"/>
</dbReference>
<feature type="domain" description="AsmA" evidence="1">
    <location>
        <begin position="282"/>
        <end position="480"/>
    </location>
</feature>
<protein>
    <recommendedName>
        <fullName evidence="1">AsmA domain-containing protein</fullName>
    </recommendedName>
</protein>
<feature type="domain" description="AsmA" evidence="1">
    <location>
        <begin position="6"/>
        <end position="119"/>
    </location>
</feature>
<feature type="domain" description="AsmA" evidence="1">
    <location>
        <begin position="610"/>
        <end position="862"/>
    </location>
</feature>
<organism evidence="2">
    <name type="scientific">hydrothermal vent metagenome</name>
    <dbReference type="NCBI Taxonomy" id="652676"/>
    <lineage>
        <taxon>unclassified sequences</taxon>
        <taxon>metagenomes</taxon>
        <taxon>ecological metagenomes</taxon>
    </lineage>
</organism>